<evidence type="ECO:0000259" key="3">
    <source>
        <dbReference type="PROSITE" id="PS50222"/>
    </source>
</evidence>
<dbReference type="PROSITE" id="PS00018">
    <property type="entry name" value="EF_HAND_1"/>
    <property type="match status" value="1"/>
</dbReference>
<reference evidence="4" key="1">
    <citation type="submission" date="2022-01" db="EMBL/GenBank/DDBJ databases">
        <authorList>
            <person name="King R."/>
        </authorList>
    </citation>
    <scope>NUCLEOTIDE SEQUENCE</scope>
</reference>
<accession>A0A9N9X539</accession>
<proteinExistence type="predicted"/>
<protein>
    <recommendedName>
        <fullName evidence="3">EF-hand domain-containing protein</fullName>
    </recommendedName>
</protein>
<keyword evidence="1" id="KW-0677">Repeat</keyword>
<dbReference type="FunFam" id="1.10.238.10:FF:000001">
    <property type="entry name" value="Calmodulin 1"/>
    <property type="match status" value="1"/>
</dbReference>
<feature type="domain" description="EF-hand" evidence="3">
    <location>
        <begin position="41"/>
        <end position="71"/>
    </location>
</feature>
<feature type="domain" description="EF-hand" evidence="3">
    <location>
        <begin position="5"/>
        <end position="40"/>
    </location>
</feature>
<dbReference type="InterPro" id="IPR018247">
    <property type="entry name" value="EF_Hand_1_Ca_BS"/>
</dbReference>
<evidence type="ECO:0000313" key="5">
    <source>
        <dbReference type="Proteomes" id="UP001153709"/>
    </source>
</evidence>
<dbReference type="CDD" id="cd00051">
    <property type="entry name" value="EFh"/>
    <property type="match status" value="1"/>
</dbReference>
<dbReference type="SMART" id="SM00054">
    <property type="entry name" value="EFh"/>
    <property type="match status" value="2"/>
</dbReference>
<sequence length="71" mass="8351">MFENDTREDMIKAFKLFDENGKGFITVDDFKKVVMELDKDLTDEEILEMINEADRDGDGEVNLNDFLRMLQ</sequence>
<dbReference type="EMBL" id="OU898276">
    <property type="protein sequence ID" value="CAG9827653.1"/>
    <property type="molecule type" value="Genomic_DNA"/>
</dbReference>
<dbReference type="SUPFAM" id="SSF47473">
    <property type="entry name" value="EF-hand"/>
    <property type="match status" value="1"/>
</dbReference>
<dbReference type="Gene3D" id="1.10.238.10">
    <property type="entry name" value="EF-hand"/>
    <property type="match status" value="1"/>
</dbReference>
<dbReference type="PANTHER" id="PTHR23050">
    <property type="entry name" value="CALCIUM BINDING PROTEIN"/>
    <property type="match status" value="1"/>
</dbReference>
<dbReference type="Proteomes" id="UP001153709">
    <property type="component" value="Chromosome 1"/>
</dbReference>
<organism evidence="4 5">
    <name type="scientific">Diabrotica balteata</name>
    <name type="common">Banded cucumber beetle</name>
    <dbReference type="NCBI Taxonomy" id="107213"/>
    <lineage>
        <taxon>Eukaryota</taxon>
        <taxon>Metazoa</taxon>
        <taxon>Ecdysozoa</taxon>
        <taxon>Arthropoda</taxon>
        <taxon>Hexapoda</taxon>
        <taxon>Insecta</taxon>
        <taxon>Pterygota</taxon>
        <taxon>Neoptera</taxon>
        <taxon>Endopterygota</taxon>
        <taxon>Coleoptera</taxon>
        <taxon>Polyphaga</taxon>
        <taxon>Cucujiformia</taxon>
        <taxon>Chrysomeloidea</taxon>
        <taxon>Chrysomelidae</taxon>
        <taxon>Galerucinae</taxon>
        <taxon>Diabroticina</taxon>
        <taxon>Diabroticites</taxon>
        <taxon>Diabrotica</taxon>
    </lineage>
</organism>
<evidence type="ECO:0000313" key="4">
    <source>
        <dbReference type="EMBL" id="CAG9827653.1"/>
    </source>
</evidence>
<gene>
    <name evidence="4" type="ORF">DIABBA_LOCUS1636</name>
</gene>
<keyword evidence="2" id="KW-0106">Calcium</keyword>
<dbReference type="InterPro" id="IPR011992">
    <property type="entry name" value="EF-hand-dom_pair"/>
</dbReference>
<dbReference type="InterPro" id="IPR050145">
    <property type="entry name" value="Centrin_CML-like"/>
</dbReference>
<dbReference type="AlphaFoldDB" id="A0A9N9X539"/>
<keyword evidence="5" id="KW-1185">Reference proteome</keyword>
<name>A0A9N9X539_DIABA</name>
<evidence type="ECO:0000256" key="2">
    <source>
        <dbReference type="ARBA" id="ARBA00022837"/>
    </source>
</evidence>
<dbReference type="GO" id="GO:0005509">
    <property type="term" value="F:calcium ion binding"/>
    <property type="evidence" value="ECO:0007669"/>
    <property type="project" value="InterPro"/>
</dbReference>
<dbReference type="PROSITE" id="PS50222">
    <property type="entry name" value="EF_HAND_2"/>
    <property type="match status" value="2"/>
</dbReference>
<dbReference type="Pfam" id="PF13499">
    <property type="entry name" value="EF-hand_7"/>
    <property type="match status" value="1"/>
</dbReference>
<evidence type="ECO:0000256" key="1">
    <source>
        <dbReference type="ARBA" id="ARBA00022737"/>
    </source>
</evidence>
<dbReference type="OrthoDB" id="343296at2759"/>
<dbReference type="InterPro" id="IPR002048">
    <property type="entry name" value="EF_hand_dom"/>
</dbReference>